<feature type="domain" description="Zn(2)-C6 fungal-type" evidence="3">
    <location>
        <begin position="281"/>
        <end position="315"/>
    </location>
</feature>
<dbReference type="InterPro" id="IPR036864">
    <property type="entry name" value="Zn2-C6_fun-type_DNA-bd_sf"/>
</dbReference>
<dbReference type="Pfam" id="PF00172">
    <property type="entry name" value="Zn_clus"/>
    <property type="match status" value="1"/>
</dbReference>
<feature type="compositionally biased region" description="Polar residues" evidence="2">
    <location>
        <begin position="88"/>
        <end position="123"/>
    </location>
</feature>
<evidence type="ECO:0000313" key="7">
    <source>
        <dbReference type="Proteomes" id="UP000045706"/>
    </source>
</evidence>
<dbReference type="Proteomes" id="UP000044602">
    <property type="component" value="Unassembled WGS sequence"/>
</dbReference>
<sequence length="542" mass="59148">MSSERTPGFHDQNDQFCPPRASSEDTVDATTDSRYENEGSRDEHISTNSIRSSEHQEVFVLKRKRPGPNGSDRSCSPRAQRRRVNGISGPSLSSQPRPLSTEVTEGFMSITTHPSPNANSSRSLLDDNSKESQINDGELQPHSLRPVAACPRRSYSIAAILNDESRGGNTERHDRSPDQRDHSPNEDGNHLGRGLRGGQVEDASGEPQANDNLEFLPTSISTRQHPSPYLTSGPMSHPAQSNQGFHRPDHGPALLAASDDPPCFTLSSVVAIPRDKRTTVACNRCRRRKIRCEGLQSGSEEACKRCRKANIECIFEPASSNSLIAITLHPSKSAGEPLGRTMYWPSAQPLPFSSKVLRQDAQQPHSLRNGPSLTPVIPYPPAPDRPLGDSMRRSQESDEGSRGSSPSPGSTAAGQSLLRSHTTSDSRTHQTIDDLDNAACGTDGPSSCLYCLKTIGTKKNLARHLREVHGEGGFARSRYICSEPGCSRSQQDNGFPRLEQARQHYRNNHSSESLPKRENDAGRYKSGGTRPAAGKIASQDQC</sequence>
<proteinExistence type="predicted"/>
<dbReference type="EMBL" id="CVQH01002113">
    <property type="protein sequence ID" value="CRK08846.1"/>
    <property type="molecule type" value="Genomic_DNA"/>
</dbReference>
<dbReference type="SMART" id="SM00066">
    <property type="entry name" value="GAL4"/>
    <property type="match status" value="1"/>
</dbReference>
<reference evidence="6 7" key="1">
    <citation type="submission" date="2015-05" db="EMBL/GenBank/DDBJ databases">
        <authorList>
            <person name="Fogelqvist Johan"/>
        </authorList>
    </citation>
    <scope>NUCLEOTIDE SEQUENCE [LARGE SCALE GENOMIC DNA]</scope>
    <source>
        <strain evidence="4">VL1</strain>
        <strain evidence="5">VL2</strain>
    </source>
</reference>
<dbReference type="GO" id="GO:0008270">
    <property type="term" value="F:zinc ion binding"/>
    <property type="evidence" value="ECO:0007669"/>
    <property type="project" value="InterPro"/>
</dbReference>
<feature type="compositionally biased region" description="Basic and acidic residues" evidence="2">
    <location>
        <begin position="31"/>
        <end position="45"/>
    </location>
</feature>
<feature type="compositionally biased region" description="Low complexity" evidence="2">
    <location>
        <begin position="402"/>
        <end position="416"/>
    </location>
</feature>
<protein>
    <recommendedName>
        <fullName evidence="3">Zn(2)-C6 fungal-type domain-containing protein</fullName>
    </recommendedName>
</protein>
<dbReference type="PROSITE" id="PS50048">
    <property type="entry name" value="ZN2_CY6_FUNGAL_2"/>
    <property type="match status" value="1"/>
</dbReference>
<feature type="compositionally biased region" description="Basic and acidic residues" evidence="2">
    <location>
        <begin position="514"/>
        <end position="523"/>
    </location>
</feature>
<dbReference type="EMBL" id="CVQI01006669">
    <property type="protein sequence ID" value="CRK16223.1"/>
    <property type="molecule type" value="Genomic_DNA"/>
</dbReference>
<dbReference type="GO" id="GO:0000981">
    <property type="term" value="F:DNA-binding transcription factor activity, RNA polymerase II-specific"/>
    <property type="evidence" value="ECO:0007669"/>
    <property type="project" value="InterPro"/>
</dbReference>
<keyword evidence="1" id="KW-0539">Nucleus</keyword>
<evidence type="ECO:0000259" key="3">
    <source>
        <dbReference type="PROSITE" id="PS50048"/>
    </source>
</evidence>
<evidence type="ECO:0000313" key="6">
    <source>
        <dbReference type="Proteomes" id="UP000044602"/>
    </source>
</evidence>
<dbReference type="SUPFAM" id="SSF57701">
    <property type="entry name" value="Zn2/Cys6 DNA-binding domain"/>
    <property type="match status" value="1"/>
</dbReference>
<feature type="region of interest" description="Disordered" evidence="2">
    <location>
        <begin position="1"/>
        <end position="256"/>
    </location>
</feature>
<evidence type="ECO:0000313" key="4">
    <source>
        <dbReference type="EMBL" id="CRK08846.1"/>
    </source>
</evidence>
<organism evidence="4 6">
    <name type="scientific">Verticillium longisporum</name>
    <name type="common">Verticillium dahliae var. longisporum</name>
    <dbReference type="NCBI Taxonomy" id="100787"/>
    <lineage>
        <taxon>Eukaryota</taxon>
        <taxon>Fungi</taxon>
        <taxon>Dikarya</taxon>
        <taxon>Ascomycota</taxon>
        <taxon>Pezizomycotina</taxon>
        <taxon>Sordariomycetes</taxon>
        <taxon>Hypocreomycetidae</taxon>
        <taxon>Glomerellales</taxon>
        <taxon>Plectosphaerellaceae</taxon>
        <taxon>Verticillium</taxon>
    </lineage>
</organism>
<dbReference type="InterPro" id="IPR001138">
    <property type="entry name" value="Zn2Cys6_DnaBD"/>
</dbReference>
<dbReference type="InterPro" id="IPR013087">
    <property type="entry name" value="Znf_C2H2_type"/>
</dbReference>
<dbReference type="Gene3D" id="4.10.240.10">
    <property type="entry name" value="Zn(2)-C6 fungal-type DNA-binding domain"/>
    <property type="match status" value="1"/>
</dbReference>
<dbReference type="AlphaFoldDB" id="A0A0G4KKX3"/>
<dbReference type="STRING" id="100787.A0A0G4KKX3"/>
<feature type="region of interest" description="Disordered" evidence="2">
    <location>
        <begin position="485"/>
        <end position="542"/>
    </location>
</feature>
<evidence type="ECO:0000313" key="5">
    <source>
        <dbReference type="EMBL" id="CRK16223.1"/>
    </source>
</evidence>
<feature type="compositionally biased region" description="Basic and acidic residues" evidence="2">
    <location>
        <begin position="386"/>
        <end position="401"/>
    </location>
</feature>
<gene>
    <name evidence="4" type="ORF">BN1708_009827</name>
    <name evidence="5" type="ORF">BN1723_010906</name>
</gene>
<evidence type="ECO:0000256" key="1">
    <source>
        <dbReference type="ARBA" id="ARBA00023242"/>
    </source>
</evidence>
<evidence type="ECO:0000256" key="2">
    <source>
        <dbReference type="SAM" id="MobiDB-lite"/>
    </source>
</evidence>
<feature type="compositionally biased region" description="Polar residues" evidence="2">
    <location>
        <begin position="218"/>
        <end position="244"/>
    </location>
</feature>
<keyword evidence="6" id="KW-1185">Reference proteome</keyword>
<dbReference type="SMART" id="SM00355">
    <property type="entry name" value="ZnF_C2H2"/>
    <property type="match status" value="2"/>
</dbReference>
<dbReference type="Proteomes" id="UP000045706">
    <property type="component" value="Unassembled WGS sequence"/>
</dbReference>
<feature type="compositionally biased region" description="Basic and acidic residues" evidence="2">
    <location>
        <begin position="163"/>
        <end position="190"/>
    </location>
</feature>
<feature type="compositionally biased region" description="Polar residues" evidence="2">
    <location>
        <begin position="360"/>
        <end position="372"/>
    </location>
</feature>
<dbReference type="Gene3D" id="3.30.160.60">
    <property type="entry name" value="Classic Zinc Finger"/>
    <property type="match status" value="1"/>
</dbReference>
<dbReference type="PROSITE" id="PS00463">
    <property type="entry name" value="ZN2_CY6_FUNGAL_1"/>
    <property type="match status" value="1"/>
</dbReference>
<feature type="region of interest" description="Disordered" evidence="2">
    <location>
        <begin position="358"/>
        <end position="430"/>
    </location>
</feature>
<accession>A0A0G4KKX3</accession>
<name>A0A0G4KKX3_VERLO</name>
<dbReference type="CDD" id="cd00067">
    <property type="entry name" value="GAL4"/>
    <property type="match status" value="1"/>
</dbReference>
<dbReference type="PROSITE" id="PS00028">
    <property type="entry name" value="ZINC_FINGER_C2H2_1"/>
    <property type="match status" value="1"/>
</dbReference>